<keyword evidence="2" id="KW-0732">Signal</keyword>
<dbReference type="InterPro" id="IPR011050">
    <property type="entry name" value="Pectin_lyase_fold/virulence"/>
</dbReference>
<evidence type="ECO:0000313" key="3">
    <source>
        <dbReference type="EMBL" id="TKW49015.1"/>
    </source>
</evidence>
<dbReference type="Proteomes" id="UP000310108">
    <property type="component" value="Unassembled WGS sequence"/>
</dbReference>
<dbReference type="AlphaFoldDB" id="A0A4U6X1J7"/>
<evidence type="ECO:0000256" key="2">
    <source>
        <dbReference type="SAM" id="SignalP"/>
    </source>
</evidence>
<dbReference type="SUPFAM" id="SSF51126">
    <property type="entry name" value="Pectin lyase-like"/>
    <property type="match status" value="1"/>
</dbReference>
<feature type="signal peptide" evidence="2">
    <location>
        <begin position="1"/>
        <end position="23"/>
    </location>
</feature>
<evidence type="ECO:0000256" key="1">
    <source>
        <dbReference type="SAM" id="MobiDB-lite"/>
    </source>
</evidence>
<evidence type="ECO:0000313" key="4">
    <source>
        <dbReference type="Proteomes" id="UP000310108"/>
    </source>
</evidence>
<accession>A0A4U6X1J7</accession>
<proteinExistence type="predicted"/>
<sequence>MNMPNLLLQPLLLVNVFFGLTNVELSLQGSLTLSDDPETVSAVVQNRTIYPGATRSPSATARVSPSPPQTTRTGGWMNGHNDNVGPVQHGRHRCERPSDVAIDGRTSYNGGDIISVSPPAVNVTMRNAVAYRRHGISASCSMGRGSGYLFENADIHESLLGACVNGSVGTTCQISDVNLAEHDHHTNTACRPPESTSSNCDDEEKGEGPAG</sequence>
<comment type="caution">
    <text evidence="3">The sequence shown here is derived from an EMBL/GenBank/DDBJ whole genome shotgun (WGS) entry which is preliminary data.</text>
</comment>
<organism evidence="3 4">
    <name type="scientific">Colletotrichum tanaceti</name>
    <dbReference type="NCBI Taxonomy" id="1306861"/>
    <lineage>
        <taxon>Eukaryota</taxon>
        <taxon>Fungi</taxon>
        <taxon>Dikarya</taxon>
        <taxon>Ascomycota</taxon>
        <taxon>Pezizomycotina</taxon>
        <taxon>Sordariomycetes</taxon>
        <taxon>Hypocreomycetidae</taxon>
        <taxon>Glomerellales</taxon>
        <taxon>Glomerellaceae</taxon>
        <taxon>Colletotrichum</taxon>
        <taxon>Colletotrichum destructivum species complex</taxon>
    </lineage>
</organism>
<gene>
    <name evidence="3" type="ORF">CTA1_12050</name>
</gene>
<feature type="region of interest" description="Disordered" evidence="1">
    <location>
        <begin position="185"/>
        <end position="211"/>
    </location>
</feature>
<dbReference type="EMBL" id="PJEX01000640">
    <property type="protein sequence ID" value="TKW49015.1"/>
    <property type="molecule type" value="Genomic_DNA"/>
</dbReference>
<feature type="compositionally biased region" description="Polar residues" evidence="1">
    <location>
        <begin position="55"/>
        <end position="73"/>
    </location>
</feature>
<feature type="region of interest" description="Disordered" evidence="1">
    <location>
        <begin position="51"/>
        <end position="79"/>
    </location>
</feature>
<reference evidence="3 4" key="1">
    <citation type="journal article" date="2019" name="PLoS ONE">
        <title>Comparative genome analysis indicates high evolutionary potential of pathogenicity genes in Colletotrichum tanaceti.</title>
        <authorList>
            <person name="Lelwala R.V."/>
            <person name="Korhonen P.K."/>
            <person name="Young N.D."/>
            <person name="Scott J.B."/>
            <person name="Ades P.A."/>
            <person name="Gasser R.B."/>
            <person name="Taylor P.W.J."/>
        </authorList>
    </citation>
    <scope>NUCLEOTIDE SEQUENCE [LARGE SCALE GENOMIC DNA]</scope>
    <source>
        <strain evidence="3">BRIP57314</strain>
    </source>
</reference>
<name>A0A4U6X1J7_9PEZI</name>
<feature type="chain" id="PRO_5020381818" evidence="2">
    <location>
        <begin position="24"/>
        <end position="211"/>
    </location>
</feature>
<keyword evidence="4" id="KW-1185">Reference proteome</keyword>
<protein>
    <submittedName>
        <fullName evidence="3">Uncharacterized protein</fullName>
    </submittedName>
</protein>